<evidence type="ECO:0000259" key="6">
    <source>
        <dbReference type="Pfam" id="PF01593"/>
    </source>
</evidence>
<dbReference type="InterPro" id="IPR036188">
    <property type="entry name" value="FAD/NAD-bd_sf"/>
</dbReference>
<evidence type="ECO:0000256" key="5">
    <source>
        <dbReference type="SAM" id="MobiDB-lite"/>
    </source>
</evidence>
<comment type="caution">
    <text evidence="7">The sequence shown here is derived from an EMBL/GenBank/DDBJ whole genome shotgun (WGS) entry which is preliminary data.</text>
</comment>
<dbReference type="PATRIC" id="fig|1278076.4.peg.5438"/>
<dbReference type="PANTHER" id="PTHR43563:SF1">
    <property type="entry name" value="AMINE OXIDASE [FLAVIN-CONTAINING] B"/>
    <property type="match status" value="1"/>
</dbReference>
<sequence>METFDVIVVGAGFAGLTAARELSHRGHSTVVIEARDRIGGRTHLEEHLGRNLELGGTWVHWTQPYVWAEMGRYGIDPVPGPDFIKAYWTVGAQRHEGHADELMELLDEPNRRLLADARLYFPLPWSPLANPAVSEIDGITLSDAIDALELPDEQRRLLRSFWALNFNGTLDQAAYTQALRWCAVASGHWDTMFEACASYKIDGGTHRLAEAILADSTANLRLGHQISSISQDESWVIARTADGRQFAAQQLILALPLSVLNEVDFQPALSLTKRQAAARGQAGRGAKLWIKVAGRQERFVAFGPENAPLNFVQAEYIDDDTTTLVCFGADAAAVDVDDIQSAQTMLDGLVPGLQVLEIAGHNWVDDDYARSTWPMHYVGYLTQSLAELQRPEGRVHLAGSDFANGWGGFIDGAIESGLTAAHTVTRHLEHDTDRNRTDSRSAARPALSV</sequence>
<protein>
    <submittedName>
        <fullName evidence="7">Amine oxidase</fullName>
    </submittedName>
</protein>
<organism evidence="7 8">
    <name type="scientific">Rhodococcus ruber BKS 20-38</name>
    <dbReference type="NCBI Taxonomy" id="1278076"/>
    <lineage>
        <taxon>Bacteria</taxon>
        <taxon>Bacillati</taxon>
        <taxon>Actinomycetota</taxon>
        <taxon>Actinomycetes</taxon>
        <taxon>Mycobacteriales</taxon>
        <taxon>Nocardiaceae</taxon>
        <taxon>Rhodococcus</taxon>
    </lineage>
</organism>
<evidence type="ECO:0000256" key="1">
    <source>
        <dbReference type="ARBA" id="ARBA00001974"/>
    </source>
</evidence>
<comment type="similarity">
    <text evidence="2">Belongs to the flavin monoamine oxidase family.</text>
</comment>
<dbReference type="Pfam" id="PF01593">
    <property type="entry name" value="Amino_oxidase"/>
    <property type="match status" value="1"/>
</dbReference>
<gene>
    <name evidence="7" type="ORF">G352_26497</name>
</gene>
<reference evidence="7 8" key="1">
    <citation type="journal article" date="2013" name="Genome Announc.">
        <title>Draft Genome Sequence of Rhodococcus ruber Strain BKS 20-38.</title>
        <authorList>
            <person name="Bala M."/>
            <person name="Kumar S."/>
            <person name="Raghava G.P."/>
            <person name="Mayilraj S."/>
        </authorList>
    </citation>
    <scope>NUCLEOTIDE SEQUENCE [LARGE SCALE GENOMIC DNA]</scope>
    <source>
        <strain evidence="7 8">BKS 20-38</strain>
    </source>
</reference>
<dbReference type="Gene3D" id="1.10.405.10">
    <property type="entry name" value="Guanine Nucleotide Dissociation Inhibitor, domain 1"/>
    <property type="match status" value="1"/>
</dbReference>
<proteinExistence type="inferred from homology"/>
<dbReference type="InterPro" id="IPR002937">
    <property type="entry name" value="Amino_oxidase"/>
</dbReference>
<evidence type="ECO:0000313" key="7">
    <source>
        <dbReference type="EMBL" id="EME51056.1"/>
    </source>
</evidence>
<dbReference type="Proteomes" id="UP000011731">
    <property type="component" value="Unassembled WGS sequence"/>
</dbReference>
<dbReference type="Gene3D" id="3.50.50.60">
    <property type="entry name" value="FAD/NAD(P)-binding domain"/>
    <property type="match status" value="1"/>
</dbReference>
<accession>M2WQR6</accession>
<dbReference type="PANTHER" id="PTHR43563">
    <property type="entry name" value="AMINE OXIDASE"/>
    <property type="match status" value="1"/>
</dbReference>
<keyword evidence="8" id="KW-1185">Reference proteome</keyword>
<dbReference type="AlphaFoldDB" id="M2WQR6"/>
<dbReference type="InterPro" id="IPR001613">
    <property type="entry name" value="Flavin_amine_oxidase"/>
</dbReference>
<dbReference type="SUPFAM" id="SSF51905">
    <property type="entry name" value="FAD/NAD(P)-binding domain"/>
    <property type="match status" value="1"/>
</dbReference>
<dbReference type="RefSeq" id="WP_003939357.1">
    <property type="nucleotide sequence ID" value="NZ_AOEX01000104.1"/>
</dbReference>
<comment type="cofactor">
    <cofactor evidence="1">
        <name>FAD</name>
        <dbReference type="ChEBI" id="CHEBI:57692"/>
    </cofactor>
</comment>
<evidence type="ECO:0000256" key="4">
    <source>
        <dbReference type="PIRSR" id="PIRSR601613-1"/>
    </source>
</evidence>
<dbReference type="EMBL" id="AOEX01000104">
    <property type="protein sequence ID" value="EME51056.1"/>
    <property type="molecule type" value="Genomic_DNA"/>
</dbReference>
<feature type="compositionally biased region" description="Basic and acidic residues" evidence="5">
    <location>
        <begin position="428"/>
        <end position="441"/>
    </location>
</feature>
<evidence type="ECO:0000256" key="2">
    <source>
        <dbReference type="ARBA" id="ARBA00005995"/>
    </source>
</evidence>
<dbReference type="PRINTS" id="PR00757">
    <property type="entry name" value="AMINEOXDASEF"/>
</dbReference>
<evidence type="ECO:0000313" key="8">
    <source>
        <dbReference type="Proteomes" id="UP000011731"/>
    </source>
</evidence>
<dbReference type="Gene3D" id="3.90.660.10">
    <property type="match status" value="1"/>
</dbReference>
<feature type="domain" description="Amine oxidase" evidence="6">
    <location>
        <begin position="13"/>
        <end position="424"/>
    </location>
</feature>
<name>M2WQR6_9NOCA</name>
<feature type="binding site" evidence="4">
    <location>
        <position position="327"/>
    </location>
    <ligand>
        <name>substrate</name>
    </ligand>
</feature>
<feature type="region of interest" description="Disordered" evidence="5">
    <location>
        <begin position="428"/>
        <end position="449"/>
    </location>
</feature>
<dbReference type="InterPro" id="IPR050703">
    <property type="entry name" value="Flavin_MAO"/>
</dbReference>
<dbReference type="GO" id="GO:0016491">
    <property type="term" value="F:oxidoreductase activity"/>
    <property type="evidence" value="ECO:0007669"/>
    <property type="project" value="UniProtKB-KW"/>
</dbReference>
<evidence type="ECO:0000256" key="3">
    <source>
        <dbReference type="ARBA" id="ARBA00023002"/>
    </source>
</evidence>
<keyword evidence="3" id="KW-0560">Oxidoreductase</keyword>
<feature type="binding site" evidence="4">
    <location>
        <begin position="33"/>
        <end position="34"/>
    </location>
    <ligand>
        <name>FAD</name>
        <dbReference type="ChEBI" id="CHEBI:57692"/>
    </ligand>
</feature>